<protein>
    <submittedName>
        <fullName evidence="1">Uncharacterized protein</fullName>
    </submittedName>
</protein>
<dbReference type="EMBL" id="MK072257">
    <property type="protein sequence ID" value="AYV81073.1"/>
    <property type="molecule type" value="Genomic_DNA"/>
</dbReference>
<dbReference type="InterPro" id="IPR011990">
    <property type="entry name" value="TPR-like_helical_dom_sf"/>
</dbReference>
<reference evidence="1" key="1">
    <citation type="submission" date="2018-10" db="EMBL/GenBank/DDBJ databases">
        <title>Hidden diversity of soil giant viruses.</title>
        <authorList>
            <person name="Schulz F."/>
            <person name="Alteio L."/>
            <person name="Goudeau D."/>
            <person name="Ryan E.M."/>
            <person name="Malmstrom R.R."/>
            <person name="Blanchard J."/>
            <person name="Woyke T."/>
        </authorList>
    </citation>
    <scope>NUCLEOTIDE SEQUENCE</scope>
    <source>
        <strain evidence="1">HAV1</strain>
    </source>
</reference>
<proteinExistence type="predicted"/>
<sequence>MSGNLEGKVSSLVEGVRALQECHRLVEKLSDCSDFDEKISAFYKEKKNELHNLLKGKFNFFGSAYDSEENMAFAENLYNEKEENGDPVAAWNLAKMDQSSGDYISAINELCSAYELWESEEDKKACIDEINLMIKNESWSRKEIYQELKDNYVEIYNKITCEGNLICDNGVSLWDEQVKETMLKIFDECPEGGGFAACVVGNYYAFTLLNLNNHAVDFWFKKAIELGCADAAWNYGIIYKNKIINWFGVREKETIDKEMMMLFLKYTVEAWRLYTNDIGKDACIEQTVNVLDEIPSKNMDRIESMKFKGDIFGQLRKSDGFLIALLGKNFPLILIDILIHRGNIMKLVDNIVSARDSVREVADKFSVDCSGQIRKLDSILEKVDRELDEIVCSLKMGRGDCKKN</sequence>
<organism evidence="1">
    <name type="scientific">Harvfovirus sp</name>
    <dbReference type="NCBI Taxonomy" id="2487768"/>
    <lineage>
        <taxon>Viruses</taxon>
        <taxon>Varidnaviria</taxon>
        <taxon>Bamfordvirae</taxon>
        <taxon>Nucleocytoviricota</taxon>
        <taxon>Megaviricetes</taxon>
        <taxon>Imitervirales</taxon>
        <taxon>Mimiviridae</taxon>
        <taxon>Klosneuvirinae</taxon>
    </lineage>
</organism>
<name>A0A3G5A5H3_9VIRU</name>
<gene>
    <name evidence="1" type="ORF">Harvfovirus15_17</name>
</gene>
<evidence type="ECO:0000313" key="1">
    <source>
        <dbReference type="EMBL" id="AYV81073.1"/>
    </source>
</evidence>
<accession>A0A3G5A5H3</accession>
<dbReference type="Gene3D" id="1.25.40.10">
    <property type="entry name" value="Tetratricopeptide repeat domain"/>
    <property type="match status" value="1"/>
</dbReference>